<dbReference type="EMBL" id="AEUD01000001">
    <property type="protein sequence ID" value="EGD56735.1"/>
    <property type="molecule type" value="Genomic_DNA"/>
</dbReference>
<dbReference type="Proteomes" id="UP000035065">
    <property type="component" value="Unassembled WGS sequence"/>
</dbReference>
<keyword evidence="2" id="KW-1185">Reference proteome</keyword>
<name>F1YEA2_9ACTN</name>
<accession>F1YEA2</accession>
<dbReference type="RefSeq" id="WP_009677300.1">
    <property type="nucleotide sequence ID" value="NZ_AEUD01000001.1"/>
</dbReference>
<sequence>MTAADMIPVRPTGVVASHMVHGVGRCEHTEYTDDDGARVIVSEFPERNNYARVTWWTPDGRRQEAKERGSHRWLLAVAGFALQGS</sequence>
<proteinExistence type="predicted"/>
<dbReference type="AlphaFoldDB" id="F1YEA2"/>
<protein>
    <submittedName>
        <fullName evidence="1">Uncharacterized protein</fullName>
    </submittedName>
</protein>
<organism evidence="1 2">
    <name type="scientific">Gordonia neofelifaecis NRRL B-59395</name>
    <dbReference type="NCBI Taxonomy" id="644548"/>
    <lineage>
        <taxon>Bacteria</taxon>
        <taxon>Bacillati</taxon>
        <taxon>Actinomycetota</taxon>
        <taxon>Actinomycetes</taxon>
        <taxon>Mycobacteriales</taxon>
        <taxon>Gordoniaceae</taxon>
        <taxon>Gordonia</taxon>
    </lineage>
</organism>
<evidence type="ECO:0000313" key="1">
    <source>
        <dbReference type="EMBL" id="EGD56735.1"/>
    </source>
</evidence>
<dbReference type="STRING" id="644548.SCNU_00115"/>
<reference evidence="1 2" key="1">
    <citation type="journal article" date="2011" name="J. Bacteriol.">
        <title>Draft Genome Sequence of Gordonia neofelifaecis NRRL B-59395, a Cholesterol-Degrading Actinomycete.</title>
        <authorList>
            <person name="Ge F."/>
            <person name="Li W."/>
            <person name="Chen G."/>
            <person name="Liu Y."/>
            <person name="Zhang G."/>
            <person name="Yong B."/>
            <person name="Wang Q."/>
            <person name="Wang N."/>
            <person name="Huang Z."/>
            <person name="Li W."/>
            <person name="Wang J."/>
            <person name="Wu C."/>
            <person name="Xie Q."/>
            <person name="Liu G."/>
        </authorList>
    </citation>
    <scope>NUCLEOTIDE SEQUENCE [LARGE SCALE GENOMIC DNA]</scope>
    <source>
        <strain evidence="1 2">NRRL B-59395</strain>
    </source>
</reference>
<gene>
    <name evidence="1" type="ORF">SCNU_00115</name>
</gene>
<evidence type="ECO:0000313" key="2">
    <source>
        <dbReference type="Proteomes" id="UP000035065"/>
    </source>
</evidence>
<comment type="caution">
    <text evidence="1">The sequence shown here is derived from an EMBL/GenBank/DDBJ whole genome shotgun (WGS) entry which is preliminary data.</text>
</comment>
<dbReference type="OrthoDB" id="4383834at2"/>